<organism evidence="1">
    <name type="scientific">marine sediment metagenome</name>
    <dbReference type="NCBI Taxonomy" id="412755"/>
    <lineage>
        <taxon>unclassified sequences</taxon>
        <taxon>metagenomes</taxon>
        <taxon>ecological metagenomes</taxon>
    </lineage>
</organism>
<accession>A0A0F9WZC7</accession>
<evidence type="ECO:0000313" key="1">
    <source>
        <dbReference type="EMBL" id="KKN84423.1"/>
    </source>
</evidence>
<dbReference type="Gene3D" id="3.40.50.300">
    <property type="entry name" value="P-loop containing nucleotide triphosphate hydrolases"/>
    <property type="match status" value="1"/>
</dbReference>
<proteinExistence type="predicted"/>
<dbReference type="EMBL" id="LAZR01000171">
    <property type="protein sequence ID" value="KKN84423.1"/>
    <property type="molecule type" value="Genomic_DNA"/>
</dbReference>
<reference evidence="1" key="1">
    <citation type="journal article" date="2015" name="Nature">
        <title>Complex archaea that bridge the gap between prokaryotes and eukaryotes.</title>
        <authorList>
            <person name="Spang A."/>
            <person name="Saw J.H."/>
            <person name="Jorgensen S.L."/>
            <person name="Zaremba-Niedzwiedzka K."/>
            <person name="Martijn J."/>
            <person name="Lind A.E."/>
            <person name="van Eijk R."/>
            <person name="Schleper C."/>
            <person name="Guy L."/>
            <person name="Ettema T.J."/>
        </authorList>
    </citation>
    <scope>NUCLEOTIDE SEQUENCE</scope>
</reference>
<sequence length="216" mass="23926">MSEVAELRTELDFFQRQCAGWRGQGELLEGQKAKLDNQKAAALEQEDVQAKALIVLQSLEKTWRGHYEKALAALGGQGINAVFTDAEYEVLLESTIKRGVASLDIILVKDGKRVRLKGGTGGSVVQVLAYLLRHFMTTSQHPEWRRLEALDEPFSMVATEQRPALCQLVKEITERLGFQLIFSSHEDEVLDAADVAYLVNPGGTLTPLKSGTEDRS</sequence>
<dbReference type="AlphaFoldDB" id="A0A0F9WZC7"/>
<gene>
    <name evidence="1" type="ORF">LCGC14_0288850</name>
</gene>
<dbReference type="SUPFAM" id="SSF52540">
    <property type="entry name" value="P-loop containing nucleoside triphosphate hydrolases"/>
    <property type="match status" value="1"/>
</dbReference>
<dbReference type="InterPro" id="IPR027417">
    <property type="entry name" value="P-loop_NTPase"/>
</dbReference>
<protein>
    <recommendedName>
        <fullName evidence="2">RecF/RecN/SMC N-terminal domain-containing protein</fullName>
    </recommendedName>
</protein>
<comment type="caution">
    <text evidence="1">The sequence shown here is derived from an EMBL/GenBank/DDBJ whole genome shotgun (WGS) entry which is preliminary data.</text>
</comment>
<name>A0A0F9WZC7_9ZZZZ</name>
<evidence type="ECO:0008006" key="2">
    <source>
        <dbReference type="Google" id="ProtNLM"/>
    </source>
</evidence>